<keyword evidence="4" id="KW-0378">Hydrolase</keyword>
<dbReference type="RefSeq" id="WP_344536487.1">
    <property type="nucleotide sequence ID" value="NZ_BAAATD010000001.1"/>
</dbReference>
<comment type="similarity">
    <text evidence="1">Belongs to the peptidase S1 family.</text>
</comment>
<feature type="domain" description="Peptidase S1A alpha-lytic prodomain" evidence="10">
    <location>
        <begin position="105"/>
        <end position="160"/>
    </location>
</feature>
<evidence type="ECO:0000256" key="4">
    <source>
        <dbReference type="ARBA" id="ARBA00022801"/>
    </source>
</evidence>
<dbReference type="Pfam" id="PF02983">
    <property type="entry name" value="Pro_Al_protease"/>
    <property type="match status" value="1"/>
</dbReference>
<dbReference type="GO" id="GO:0006508">
    <property type="term" value="P:proteolysis"/>
    <property type="evidence" value="ECO:0007669"/>
    <property type="project" value="UniProtKB-KW"/>
</dbReference>
<feature type="region of interest" description="Disordered" evidence="8">
    <location>
        <begin position="28"/>
        <end position="52"/>
    </location>
</feature>
<feature type="chain" id="PRO_5046019370" evidence="9">
    <location>
        <begin position="27"/>
        <end position="484"/>
    </location>
</feature>
<dbReference type="InterPro" id="IPR043504">
    <property type="entry name" value="Peptidase_S1_PA_chymotrypsin"/>
</dbReference>
<accession>A0ABN3P7G3</accession>
<keyword evidence="3 9" id="KW-0732">Signal</keyword>
<feature type="compositionally biased region" description="Low complexity" evidence="8">
    <location>
        <begin position="28"/>
        <end position="48"/>
    </location>
</feature>
<keyword evidence="12" id="KW-1185">Reference proteome</keyword>
<evidence type="ECO:0000256" key="9">
    <source>
        <dbReference type="SAM" id="SignalP"/>
    </source>
</evidence>
<dbReference type="SUPFAM" id="SSF50494">
    <property type="entry name" value="Trypsin-like serine proteases"/>
    <property type="match status" value="1"/>
</dbReference>
<dbReference type="PRINTS" id="PR00861">
    <property type="entry name" value="ALYTICPTASE"/>
</dbReference>
<feature type="region of interest" description="Disordered" evidence="8">
    <location>
        <begin position="438"/>
        <end position="458"/>
    </location>
</feature>
<keyword evidence="5" id="KW-0720">Serine protease</keyword>
<dbReference type="Gene3D" id="3.30.300.50">
    <property type="match status" value="2"/>
</dbReference>
<dbReference type="Gene3D" id="2.40.10.10">
    <property type="entry name" value="Trypsin-like serine proteases"/>
    <property type="match status" value="2"/>
</dbReference>
<dbReference type="GO" id="GO:0008233">
    <property type="term" value="F:peptidase activity"/>
    <property type="evidence" value="ECO:0007669"/>
    <property type="project" value="UniProtKB-KW"/>
</dbReference>
<proteinExistence type="inferred from homology"/>
<evidence type="ECO:0000256" key="1">
    <source>
        <dbReference type="ARBA" id="ARBA00007664"/>
    </source>
</evidence>
<feature type="signal peptide" evidence="9">
    <location>
        <begin position="1"/>
        <end position="26"/>
    </location>
</feature>
<dbReference type="InterPro" id="IPR009003">
    <property type="entry name" value="Peptidase_S1_PA"/>
</dbReference>
<evidence type="ECO:0000259" key="10">
    <source>
        <dbReference type="Pfam" id="PF02983"/>
    </source>
</evidence>
<evidence type="ECO:0000313" key="12">
    <source>
        <dbReference type="Proteomes" id="UP001501509"/>
    </source>
</evidence>
<evidence type="ECO:0000256" key="6">
    <source>
        <dbReference type="ARBA" id="ARBA00023145"/>
    </source>
</evidence>
<reference evidence="11 12" key="1">
    <citation type="journal article" date="2019" name="Int. J. Syst. Evol. Microbiol.">
        <title>The Global Catalogue of Microorganisms (GCM) 10K type strain sequencing project: providing services to taxonomists for standard genome sequencing and annotation.</title>
        <authorList>
            <consortium name="The Broad Institute Genomics Platform"/>
            <consortium name="The Broad Institute Genome Sequencing Center for Infectious Disease"/>
            <person name="Wu L."/>
            <person name="Ma J."/>
        </authorList>
    </citation>
    <scope>NUCLEOTIDE SEQUENCE [LARGE SCALE GENOMIC DNA]</scope>
    <source>
        <strain evidence="11 12">JCM 6833</strain>
    </source>
</reference>
<organism evidence="11 12">
    <name type="scientific">Actinomadura fulvescens</name>
    <dbReference type="NCBI Taxonomy" id="46160"/>
    <lineage>
        <taxon>Bacteria</taxon>
        <taxon>Bacillati</taxon>
        <taxon>Actinomycetota</taxon>
        <taxon>Actinomycetes</taxon>
        <taxon>Streptosporangiales</taxon>
        <taxon>Thermomonosporaceae</taxon>
        <taxon>Actinomadura</taxon>
    </lineage>
</organism>
<dbReference type="Gene3D" id="2.60.120.380">
    <property type="match status" value="1"/>
</dbReference>
<evidence type="ECO:0000256" key="7">
    <source>
        <dbReference type="ARBA" id="ARBA00023157"/>
    </source>
</evidence>
<keyword evidence="7" id="KW-1015">Disulfide bond</keyword>
<evidence type="ECO:0000313" key="11">
    <source>
        <dbReference type="EMBL" id="GAA2572698.1"/>
    </source>
</evidence>
<evidence type="ECO:0000256" key="2">
    <source>
        <dbReference type="ARBA" id="ARBA00022670"/>
    </source>
</evidence>
<keyword evidence="6" id="KW-0865">Zymogen</keyword>
<sequence>MARTRLLLGIAASTSLVAALAVPVEASTGASSPTTASKPAAAPVAPSPSEDRATRIQKKLRMALGKKFAGAWVAADGRTVTVASTDASSAAAIRKAGATPKTVARSEASLVSTQSALNRKARSAAASVSSWYMDAKTNSVVVETRSVAAAKKFVKASGVNVDSVRIVKSSAKPRPLYDIIGGERYWTPSAGCSVAFSVTNGYITAGHCGDTGESTSGANQVAQGSFGGSSFPGDDYAWVNTNSQWTPTPRVNKWNGTYETVQGATPAAVGARVCRSGSTTNTQIWCGTIQQLNATVNYAEGTVYGLIRTNICADPGDSGGALFTETGGQAQGITSGGSGTCRDGQGSGDSTYFQPVTEVLQILNGQGRQLITGDGPGPGPGYCDSYSTKVTGSISSGANQYQPSGNYTSSASGAHRGCVDGPDGVDFDLYLQKQSTSGTWSTVASSTSPGPDEQVSYNGTAGTYRYRIHAYSGSGSYTVGYTKP</sequence>
<dbReference type="InterPro" id="IPR004236">
    <property type="entry name" value="Pept_S1_alpha_lytic"/>
</dbReference>
<protein>
    <submittedName>
        <fullName evidence="11">Alpha-lytic protease prodomain-containing protein</fullName>
    </submittedName>
</protein>
<comment type="caution">
    <text evidence="11">The sequence shown here is derived from an EMBL/GenBank/DDBJ whole genome shotgun (WGS) entry which is preliminary data.</text>
</comment>
<evidence type="ECO:0000256" key="3">
    <source>
        <dbReference type="ARBA" id="ARBA00022729"/>
    </source>
</evidence>
<dbReference type="InterPro" id="IPR001316">
    <property type="entry name" value="Pept_S1A_streptogrisin"/>
</dbReference>
<name>A0ABN3P7G3_9ACTN</name>
<dbReference type="Proteomes" id="UP001501509">
    <property type="component" value="Unassembled WGS sequence"/>
</dbReference>
<dbReference type="InterPro" id="IPR035070">
    <property type="entry name" value="Streptogrisin_prodomain"/>
</dbReference>
<evidence type="ECO:0000256" key="8">
    <source>
        <dbReference type="SAM" id="MobiDB-lite"/>
    </source>
</evidence>
<gene>
    <name evidence="11" type="ORF">GCM10010411_00380</name>
</gene>
<dbReference type="CDD" id="cd21112">
    <property type="entry name" value="alphaLP-like"/>
    <property type="match status" value="1"/>
</dbReference>
<keyword evidence="2 11" id="KW-0645">Protease</keyword>
<dbReference type="EMBL" id="BAAATD010000001">
    <property type="protein sequence ID" value="GAA2572698.1"/>
    <property type="molecule type" value="Genomic_DNA"/>
</dbReference>
<evidence type="ECO:0000256" key="5">
    <source>
        <dbReference type="ARBA" id="ARBA00022825"/>
    </source>
</evidence>